<evidence type="ECO:0000256" key="6">
    <source>
        <dbReference type="ARBA" id="ARBA00023015"/>
    </source>
</evidence>
<keyword evidence="8" id="KW-0804">Transcription</keyword>
<dbReference type="RefSeq" id="WP_184961606.1">
    <property type="nucleotide sequence ID" value="NZ_JACHIN010000003.1"/>
</dbReference>
<dbReference type="Proteomes" id="UP000568380">
    <property type="component" value="Unassembled WGS sequence"/>
</dbReference>
<evidence type="ECO:0000256" key="8">
    <source>
        <dbReference type="ARBA" id="ARBA00023163"/>
    </source>
</evidence>
<name>A0A7W8A187_9ACTN</name>
<dbReference type="InterPro" id="IPR051474">
    <property type="entry name" value="Anti-sigma-K/W_factor"/>
</dbReference>
<dbReference type="InterPro" id="IPR018764">
    <property type="entry name" value="RskA_C"/>
</dbReference>
<protein>
    <recommendedName>
        <fullName evidence="10">Regulator of SigK</fullName>
    </recommendedName>
    <alternativeName>
        <fullName evidence="9">Sigma-K anti-sigma factor RskA</fullName>
    </alternativeName>
</protein>
<proteinExistence type="predicted"/>
<evidence type="ECO:0000256" key="4">
    <source>
        <dbReference type="ARBA" id="ARBA00022692"/>
    </source>
</evidence>
<keyword evidence="6" id="KW-0805">Transcription regulation</keyword>
<comment type="caution">
    <text evidence="13">The sequence shown here is derived from an EMBL/GenBank/DDBJ whole genome shotgun (WGS) entry which is preliminary data.</text>
</comment>
<evidence type="ECO:0000256" key="5">
    <source>
        <dbReference type="ARBA" id="ARBA00022989"/>
    </source>
</evidence>
<evidence type="ECO:0000259" key="12">
    <source>
        <dbReference type="Pfam" id="PF10099"/>
    </source>
</evidence>
<dbReference type="Pfam" id="PF10099">
    <property type="entry name" value="RskA_C"/>
    <property type="match status" value="1"/>
</dbReference>
<keyword evidence="4" id="KW-0812">Transmembrane</keyword>
<evidence type="ECO:0000313" key="13">
    <source>
        <dbReference type="EMBL" id="MBB5077653.1"/>
    </source>
</evidence>
<dbReference type="EMBL" id="JACHIN010000003">
    <property type="protein sequence ID" value="MBB5077653.1"/>
    <property type="molecule type" value="Genomic_DNA"/>
</dbReference>
<dbReference type="Gene3D" id="1.10.10.1320">
    <property type="entry name" value="Anti-sigma factor, zinc-finger domain"/>
    <property type="match status" value="1"/>
</dbReference>
<gene>
    <name evidence="13" type="ORF">HNR40_003126</name>
</gene>
<organism evidence="13 14">
    <name type="scientific">Nonomuraea endophytica</name>
    <dbReference type="NCBI Taxonomy" id="714136"/>
    <lineage>
        <taxon>Bacteria</taxon>
        <taxon>Bacillati</taxon>
        <taxon>Actinomycetota</taxon>
        <taxon>Actinomycetes</taxon>
        <taxon>Streptosporangiales</taxon>
        <taxon>Streptosporangiaceae</taxon>
        <taxon>Nonomuraea</taxon>
    </lineage>
</organism>
<evidence type="ECO:0000256" key="2">
    <source>
        <dbReference type="ARBA" id="ARBA00004236"/>
    </source>
</evidence>
<dbReference type="GO" id="GO:0016989">
    <property type="term" value="F:sigma factor antagonist activity"/>
    <property type="evidence" value="ECO:0007669"/>
    <property type="project" value="TreeGrafter"/>
</dbReference>
<feature type="region of interest" description="Disordered" evidence="11">
    <location>
        <begin position="107"/>
        <end position="146"/>
    </location>
</feature>
<evidence type="ECO:0000313" key="14">
    <source>
        <dbReference type="Proteomes" id="UP000568380"/>
    </source>
</evidence>
<evidence type="ECO:0000256" key="7">
    <source>
        <dbReference type="ARBA" id="ARBA00023136"/>
    </source>
</evidence>
<dbReference type="PANTHER" id="PTHR37461">
    <property type="entry name" value="ANTI-SIGMA-K FACTOR RSKA"/>
    <property type="match status" value="1"/>
</dbReference>
<dbReference type="AlphaFoldDB" id="A0A7W8A187"/>
<evidence type="ECO:0000256" key="10">
    <source>
        <dbReference type="ARBA" id="ARBA00030803"/>
    </source>
</evidence>
<reference evidence="13 14" key="1">
    <citation type="submission" date="2020-08" db="EMBL/GenBank/DDBJ databases">
        <title>Genomic Encyclopedia of Type Strains, Phase IV (KMG-IV): sequencing the most valuable type-strain genomes for metagenomic binning, comparative biology and taxonomic classification.</title>
        <authorList>
            <person name="Goeker M."/>
        </authorList>
    </citation>
    <scope>NUCLEOTIDE SEQUENCE [LARGE SCALE GENOMIC DNA]</scope>
    <source>
        <strain evidence="13 14">DSM 45385</strain>
    </source>
</reference>
<keyword evidence="3" id="KW-1003">Cell membrane</keyword>
<evidence type="ECO:0000256" key="1">
    <source>
        <dbReference type="ARBA" id="ARBA00004167"/>
    </source>
</evidence>
<comment type="subcellular location">
    <subcellularLocation>
        <location evidence="2">Cell membrane</location>
    </subcellularLocation>
    <subcellularLocation>
        <location evidence="1">Membrane</location>
        <topology evidence="1">Single-pass membrane protein</topology>
    </subcellularLocation>
</comment>
<keyword evidence="5" id="KW-1133">Transmembrane helix</keyword>
<dbReference type="GO" id="GO:0006417">
    <property type="term" value="P:regulation of translation"/>
    <property type="evidence" value="ECO:0007669"/>
    <property type="project" value="TreeGrafter"/>
</dbReference>
<evidence type="ECO:0000256" key="11">
    <source>
        <dbReference type="SAM" id="MobiDB-lite"/>
    </source>
</evidence>
<keyword evidence="7" id="KW-0472">Membrane</keyword>
<feature type="domain" description="Anti-sigma K factor RskA C-terminal" evidence="12">
    <location>
        <begin position="161"/>
        <end position="298"/>
    </location>
</feature>
<evidence type="ECO:0000256" key="9">
    <source>
        <dbReference type="ARBA" id="ARBA00029829"/>
    </source>
</evidence>
<dbReference type="InterPro" id="IPR041916">
    <property type="entry name" value="Anti_sigma_zinc_sf"/>
</dbReference>
<sequence>MNEDLHALSGAYAVHALPELEGELFERHLVRCVACQGEVRRLRETAARLALPVAVPPPAALRRRVLASASQVRQAHTPATIYPWPLEAESDATVWYPRTDTTGTLAFAPDAPGPDQPGPQRIGATGAGSSPASDVPGPRSGRHGRAGSVWRGRVAAGLAAVSAAAAVALGVLAVQGQQRLETVTADRQEALDRQQDLLDVMAAPDVRVMRRPVTAGGEATIVVSRERGRMVFAATGLPRLEEDEDYALWLMGPRGSRPAGLLDDGDGMLRAVPEKGEGRVALTVEPAGGSRRPTTVPIMLAELPSG</sequence>
<accession>A0A7W8A187</accession>
<evidence type="ECO:0000256" key="3">
    <source>
        <dbReference type="ARBA" id="ARBA00022475"/>
    </source>
</evidence>
<keyword evidence="14" id="KW-1185">Reference proteome</keyword>
<dbReference type="GO" id="GO:0005886">
    <property type="term" value="C:plasma membrane"/>
    <property type="evidence" value="ECO:0007669"/>
    <property type="project" value="UniProtKB-SubCell"/>
</dbReference>
<dbReference type="PANTHER" id="PTHR37461:SF1">
    <property type="entry name" value="ANTI-SIGMA-K FACTOR RSKA"/>
    <property type="match status" value="1"/>
</dbReference>